<feature type="transmembrane region" description="Helical" evidence="10">
    <location>
        <begin position="161"/>
        <end position="180"/>
    </location>
</feature>
<feature type="transmembrane region" description="Helical" evidence="10">
    <location>
        <begin position="106"/>
        <end position="126"/>
    </location>
</feature>
<comment type="subcellular location">
    <subcellularLocation>
        <location evidence="1">Membrane</location>
        <topology evidence="1">Multi-pass membrane protein</topology>
    </subcellularLocation>
</comment>
<keyword evidence="4 9" id="KW-0812">Transmembrane</keyword>
<organism evidence="11 12">
    <name type="scientific">Crucibulum laeve</name>
    <dbReference type="NCBI Taxonomy" id="68775"/>
    <lineage>
        <taxon>Eukaryota</taxon>
        <taxon>Fungi</taxon>
        <taxon>Dikarya</taxon>
        <taxon>Basidiomycota</taxon>
        <taxon>Agaricomycotina</taxon>
        <taxon>Agaricomycetes</taxon>
        <taxon>Agaricomycetidae</taxon>
        <taxon>Agaricales</taxon>
        <taxon>Agaricineae</taxon>
        <taxon>Nidulariaceae</taxon>
        <taxon>Crucibulum</taxon>
    </lineage>
</organism>
<dbReference type="OrthoDB" id="3222at2759"/>
<dbReference type="Proteomes" id="UP000308652">
    <property type="component" value="Unassembled WGS sequence"/>
</dbReference>
<comment type="catalytic activity">
    <reaction evidence="8">
        <text>H2O(in) = H2O(out)</text>
        <dbReference type="Rhea" id="RHEA:29667"/>
        <dbReference type="ChEBI" id="CHEBI:15377"/>
    </reaction>
</comment>
<feature type="transmembrane region" description="Helical" evidence="10">
    <location>
        <begin position="69"/>
        <end position="94"/>
    </location>
</feature>
<evidence type="ECO:0000256" key="1">
    <source>
        <dbReference type="ARBA" id="ARBA00004141"/>
    </source>
</evidence>
<reference evidence="11 12" key="1">
    <citation type="journal article" date="2019" name="Nat. Ecol. Evol.">
        <title>Megaphylogeny resolves global patterns of mushroom evolution.</title>
        <authorList>
            <person name="Varga T."/>
            <person name="Krizsan K."/>
            <person name="Foldi C."/>
            <person name="Dima B."/>
            <person name="Sanchez-Garcia M."/>
            <person name="Sanchez-Ramirez S."/>
            <person name="Szollosi G.J."/>
            <person name="Szarkandi J.G."/>
            <person name="Papp V."/>
            <person name="Albert L."/>
            <person name="Andreopoulos W."/>
            <person name="Angelini C."/>
            <person name="Antonin V."/>
            <person name="Barry K.W."/>
            <person name="Bougher N.L."/>
            <person name="Buchanan P."/>
            <person name="Buyck B."/>
            <person name="Bense V."/>
            <person name="Catcheside P."/>
            <person name="Chovatia M."/>
            <person name="Cooper J."/>
            <person name="Damon W."/>
            <person name="Desjardin D."/>
            <person name="Finy P."/>
            <person name="Geml J."/>
            <person name="Haridas S."/>
            <person name="Hughes K."/>
            <person name="Justo A."/>
            <person name="Karasinski D."/>
            <person name="Kautmanova I."/>
            <person name="Kiss B."/>
            <person name="Kocsube S."/>
            <person name="Kotiranta H."/>
            <person name="LaButti K.M."/>
            <person name="Lechner B.E."/>
            <person name="Liimatainen K."/>
            <person name="Lipzen A."/>
            <person name="Lukacs Z."/>
            <person name="Mihaltcheva S."/>
            <person name="Morgado L.N."/>
            <person name="Niskanen T."/>
            <person name="Noordeloos M.E."/>
            <person name="Ohm R.A."/>
            <person name="Ortiz-Santana B."/>
            <person name="Ovrebo C."/>
            <person name="Racz N."/>
            <person name="Riley R."/>
            <person name="Savchenko A."/>
            <person name="Shiryaev A."/>
            <person name="Soop K."/>
            <person name="Spirin V."/>
            <person name="Szebenyi C."/>
            <person name="Tomsovsky M."/>
            <person name="Tulloss R.E."/>
            <person name="Uehling J."/>
            <person name="Grigoriev I.V."/>
            <person name="Vagvolgyi C."/>
            <person name="Papp T."/>
            <person name="Martin F.M."/>
            <person name="Miettinen O."/>
            <person name="Hibbett D.S."/>
            <person name="Nagy L.G."/>
        </authorList>
    </citation>
    <scope>NUCLEOTIDE SEQUENCE [LARGE SCALE GENOMIC DNA]</scope>
    <source>
        <strain evidence="11 12">CBS 166.37</strain>
    </source>
</reference>
<proteinExistence type="inferred from homology"/>
<evidence type="ECO:0000256" key="3">
    <source>
        <dbReference type="ARBA" id="ARBA00022448"/>
    </source>
</evidence>
<comment type="similarity">
    <text evidence="2 9">Belongs to the MIP/aquaporin (TC 1.A.8) family.</text>
</comment>
<feature type="transmembrane region" description="Helical" evidence="10">
    <location>
        <begin position="192"/>
        <end position="216"/>
    </location>
</feature>
<dbReference type="InterPro" id="IPR022357">
    <property type="entry name" value="MIP_CS"/>
</dbReference>
<dbReference type="Gene3D" id="1.20.1080.10">
    <property type="entry name" value="Glycerol uptake facilitator protein"/>
    <property type="match status" value="1"/>
</dbReference>
<keyword evidence="3 9" id="KW-0813">Transport</keyword>
<dbReference type="InterPro" id="IPR023271">
    <property type="entry name" value="Aquaporin-like"/>
</dbReference>
<evidence type="ECO:0000256" key="6">
    <source>
        <dbReference type="ARBA" id="ARBA00022989"/>
    </source>
</evidence>
<evidence type="ECO:0000313" key="11">
    <source>
        <dbReference type="EMBL" id="TFK39577.1"/>
    </source>
</evidence>
<dbReference type="PANTHER" id="PTHR43829">
    <property type="entry name" value="AQUAPORIN OR AQUAGLYCEROPORIN RELATED"/>
    <property type="match status" value="1"/>
</dbReference>
<keyword evidence="6 10" id="KW-1133">Transmembrane helix</keyword>
<dbReference type="EMBL" id="ML213599">
    <property type="protein sequence ID" value="TFK39577.1"/>
    <property type="molecule type" value="Genomic_DNA"/>
</dbReference>
<dbReference type="NCBIfam" id="TIGR00861">
    <property type="entry name" value="MIP"/>
    <property type="match status" value="1"/>
</dbReference>
<dbReference type="GO" id="GO:0015250">
    <property type="term" value="F:water channel activity"/>
    <property type="evidence" value="ECO:0007669"/>
    <property type="project" value="TreeGrafter"/>
</dbReference>
<dbReference type="InterPro" id="IPR000425">
    <property type="entry name" value="MIP"/>
</dbReference>
<evidence type="ECO:0000256" key="5">
    <source>
        <dbReference type="ARBA" id="ARBA00022737"/>
    </source>
</evidence>
<keyword evidence="5" id="KW-0677">Repeat</keyword>
<dbReference type="AlphaFoldDB" id="A0A5C3M426"/>
<dbReference type="Pfam" id="PF00230">
    <property type="entry name" value="MIP"/>
    <property type="match status" value="1"/>
</dbReference>
<evidence type="ECO:0000256" key="10">
    <source>
        <dbReference type="SAM" id="Phobius"/>
    </source>
</evidence>
<sequence>MPVNCTSRRAFYSILILLHRTVFMEYASEFFGTMILVIFGTGANCQAILGSSKEVAAFSSGDWSSLSLGWATAVALGVWVSGGHVNPAVTIAFATWRDFPWRKVPGYIVAQLLGGVVGAAITYGTYSHAIDIVEGGAGIRTLKTAGLFGTLPASYLPAANAFFAEFLATAMFLFGIMMFTDPKNKTCLPSPALPGGLFVLVLGIATALGMQTGFAINPARDLGPRMLTAMVGYGSEVFTARNHYWIWCPIVATICGAQAGTLAYDLFLFKGDEGVVQKL</sequence>
<dbReference type="GO" id="GO:0005886">
    <property type="term" value="C:plasma membrane"/>
    <property type="evidence" value="ECO:0007669"/>
    <property type="project" value="TreeGrafter"/>
</dbReference>
<dbReference type="PROSITE" id="PS00221">
    <property type="entry name" value="MIP"/>
    <property type="match status" value="1"/>
</dbReference>
<keyword evidence="12" id="KW-1185">Reference proteome</keyword>
<feature type="transmembrane region" description="Helical" evidence="10">
    <location>
        <begin position="30"/>
        <end position="49"/>
    </location>
</feature>
<evidence type="ECO:0000313" key="12">
    <source>
        <dbReference type="Proteomes" id="UP000308652"/>
    </source>
</evidence>
<dbReference type="CDD" id="cd00333">
    <property type="entry name" value="MIP"/>
    <property type="match status" value="1"/>
</dbReference>
<evidence type="ECO:0000256" key="9">
    <source>
        <dbReference type="RuleBase" id="RU000477"/>
    </source>
</evidence>
<dbReference type="PANTHER" id="PTHR43829:SF9">
    <property type="entry name" value="AQUAPORIN-9"/>
    <property type="match status" value="1"/>
</dbReference>
<evidence type="ECO:0000256" key="4">
    <source>
        <dbReference type="ARBA" id="ARBA00022692"/>
    </source>
</evidence>
<keyword evidence="7 10" id="KW-0472">Membrane</keyword>
<dbReference type="InterPro" id="IPR050363">
    <property type="entry name" value="MIP/Aquaporin"/>
</dbReference>
<evidence type="ECO:0000256" key="2">
    <source>
        <dbReference type="ARBA" id="ARBA00006175"/>
    </source>
</evidence>
<accession>A0A5C3M426</accession>
<name>A0A5C3M426_9AGAR</name>
<evidence type="ECO:0000256" key="7">
    <source>
        <dbReference type="ARBA" id="ARBA00023136"/>
    </source>
</evidence>
<dbReference type="PRINTS" id="PR00783">
    <property type="entry name" value="MINTRINSICP"/>
</dbReference>
<protein>
    <submittedName>
        <fullName evidence="11">Aquaporin-like protein</fullName>
    </submittedName>
</protein>
<evidence type="ECO:0000256" key="8">
    <source>
        <dbReference type="ARBA" id="ARBA00034651"/>
    </source>
</evidence>
<dbReference type="GO" id="GO:0015254">
    <property type="term" value="F:glycerol channel activity"/>
    <property type="evidence" value="ECO:0007669"/>
    <property type="project" value="TreeGrafter"/>
</dbReference>
<dbReference type="STRING" id="68775.A0A5C3M426"/>
<feature type="transmembrane region" description="Helical" evidence="10">
    <location>
        <begin position="244"/>
        <end position="269"/>
    </location>
</feature>
<dbReference type="SUPFAM" id="SSF81338">
    <property type="entry name" value="Aquaporin-like"/>
    <property type="match status" value="1"/>
</dbReference>
<gene>
    <name evidence="11" type="ORF">BDQ12DRAFT_743949</name>
</gene>